<name>A0A517L8T2_9PEZI</name>
<organism evidence="3 4">
    <name type="scientific">Venturia effusa</name>
    <dbReference type="NCBI Taxonomy" id="50376"/>
    <lineage>
        <taxon>Eukaryota</taxon>
        <taxon>Fungi</taxon>
        <taxon>Dikarya</taxon>
        <taxon>Ascomycota</taxon>
        <taxon>Pezizomycotina</taxon>
        <taxon>Dothideomycetes</taxon>
        <taxon>Pleosporomycetidae</taxon>
        <taxon>Venturiales</taxon>
        <taxon>Venturiaceae</taxon>
        <taxon>Venturia</taxon>
    </lineage>
</organism>
<dbReference type="Proteomes" id="UP000316270">
    <property type="component" value="Chromosome 7"/>
</dbReference>
<proteinExistence type="predicted"/>
<evidence type="ECO:0000256" key="1">
    <source>
        <dbReference type="SAM" id="Coils"/>
    </source>
</evidence>
<protein>
    <submittedName>
        <fullName evidence="3">Uncharacterized protein</fullName>
    </submittedName>
</protein>
<dbReference type="OrthoDB" id="10515888at2759"/>
<dbReference type="EMBL" id="CP042191">
    <property type="protein sequence ID" value="QDS72041.1"/>
    <property type="molecule type" value="Genomic_DNA"/>
</dbReference>
<feature type="compositionally biased region" description="Polar residues" evidence="2">
    <location>
        <begin position="220"/>
        <end position="236"/>
    </location>
</feature>
<accession>A0A517L8T2</accession>
<feature type="compositionally biased region" description="Polar residues" evidence="2">
    <location>
        <begin position="185"/>
        <end position="201"/>
    </location>
</feature>
<sequence length="391" mass="43425">MYAIGRIAKESRLYFSLSLIVHVIKLAKGKALTSNVIEAFTHGLQKLVLENFEISEIKEIKVVKFLGQPIQSHDEETKIVLMEPEICLSGQREAHQVPNVGISTHTNICKIPSSAEALPRTGSSRSVSTSIRQPSCMPNDIANSSPLKKPTGQRPFSIATGLEDFGHLLMYDPGFEARLQEGHNESNGGVTLQTTSIIDSTSRNRELAPYQRQSSHRPKTPSTFKAITEPKSQQAKAPSKPTKSLLERAYPTDEALVYELELGDLDACIDKLRAEVDKGGGSSQQANEELEVAKEKLEFLGKQILALERSTETKRVDLFGMETSMKDADDLDSKQKDSEGEVAAGKEKGKSSRLAKIMDRLRQEEWRAKVEHWGKQLAKVKVKMRRSGDQK</sequence>
<dbReference type="AlphaFoldDB" id="A0A517L8T2"/>
<keyword evidence="1" id="KW-0175">Coiled coil</keyword>
<gene>
    <name evidence="3" type="ORF">FKW77_002393</name>
</gene>
<feature type="region of interest" description="Disordered" evidence="2">
    <location>
        <begin position="179"/>
        <end position="245"/>
    </location>
</feature>
<reference evidence="3 4" key="1">
    <citation type="submission" date="2019-07" db="EMBL/GenBank/DDBJ databases">
        <title>Finished genome of Venturia effusa.</title>
        <authorList>
            <person name="Young C.A."/>
            <person name="Cox M.P."/>
            <person name="Ganley A.R.D."/>
            <person name="David W.J."/>
        </authorList>
    </citation>
    <scope>NUCLEOTIDE SEQUENCE [LARGE SCALE GENOMIC DNA]</scope>
    <source>
        <strain evidence="4">albino</strain>
    </source>
</reference>
<feature type="region of interest" description="Disordered" evidence="2">
    <location>
        <begin position="327"/>
        <end position="351"/>
    </location>
</feature>
<evidence type="ECO:0000256" key="2">
    <source>
        <dbReference type="SAM" id="MobiDB-lite"/>
    </source>
</evidence>
<evidence type="ECO:0000313" key="3">
    <source>
        <dbReference type="EMBL" id="QDS72041.1"/>
    </source>
</evidence>
<feature type="coiled-coil region" evidence="1">
    <location>
        <begin position="283"/>
        <end position="310"/>
    </location>
</feature>
<feature type="compositionally biased region" description="Polar residues" evidence="2">
    <location>
        <begin position="121"/>
        <end position="133"/>
    </location>
</feature>
<feature type="region of interest" description="Disordered" evidence="2">
    <location>
        <begin position="116"/>
        <end position="158"/>
    </location>
</feature>
<evidence type="ECO:0000313" key="4">
    <source>
        <dbReference type="Proteomes" id="UP000316270"/>
    </source>
</evidence>
<keyword evidence="4" id="KW-1185">Reference proteome</keyword>